<reference evidence="3" key="1">
    <citation type="submission" date="2017-10" db="EMBL/GenBank/DDBJ databases">
        <title>Phenotypic and genomic properties of facultatively anaerobic sulfur-reducing natronoarchaea from hypersaline soda lakes.</title>
        <authorList>
            <person name="Sorokin D.Y."/>
            <person name="Kublanov I.V."/>
            <person name="Roman P."/>
            <person name="Sinninghe Damste J.S."/>
            <person name="Golyshin P.N."/>
            <person name="Rojo D."/>
            <person name="Ciordia S."/>
            <person name="Mena Md.C."/>
            <person name="Ferrer M."/>
            <person name="Messina E."/>
            <person name="Smedile F."/>
            <person name="La Spada G."/>
            <person name="La Cono V."/>
            <person name="Yakimov M.M."/>
        </authorList>
    </citation>
    <scope>NUCLEOTIDE SEQUENCE [LARGE SCALE GENOMIC DNA]</scope>
    <source>
        <strain evidence="3">AArc1</strain>
    </source>
</reference>
<sequence length="51" mass="5441">MALPVFYAIRAMLPVLVTVGFFGGLLMLAIGGGAIDPMQMLEDLLRSLIGF</sequence>
<accession>A0A346PDV0</accession>
<keyword evidence="1" id="KW-0472">Membrane</keyword>
<dbReference type="KEGG" id="nan:AArc1_1360"/>
<evidence type="ECO:0000256" key="1">
    <source>
        <dbReference type="SAM" id="Phobius"/>
    </source>
</evidence>
<name>A0A346PDV0_9EURY</name>
<gene>
    <name evidence="2" type="ORF">AArc1_1360</name>
</gene>
<dbReference type="Proteomes" id="UP000258707">
    <property type="component" value="Chromosome"/>
</dbReference>
<feature type="transmembrane region" description="Helical" evidence="1">
    <location>
        <begin position="12"/>
        <end position="35"/>
    </location>
</feature>
<dbReference type="RefSeq" id="WP_154670851.1">
    <property type="nucleotide sequence ID" value="NZ_CP024047.1"/>
</dbReference>
<evidence type="ECO:0000313" key="2">
    <source>
        <dbReference type="EMBL" id="AXR77695.1"/>
    </source>
</evidence>
<keyword evidence="1" id="KW-1133">Transmembrane helix</keyword>
<dbReference type="AlphaFoldDB" id="A0A346PDV0"/>
<dbReference type="GeneID" id="42486307"/>
<keyword evidence="1" id="KW-0812">Transmembrane</keyword>
<dbReference type="EMBL" id="CP024047">
    <property type="protein sequence ID" value="AXR77695.1"/>
    <property type="molecule type" value="Genomic_DNA"/>
</dbReference>
<proteinExistence type="predicted"/>
<organism evidence="2 3">
    <name type="scientific">Natrarchaeobaculum sulfurireducens</name>
    <dbReference type="NCBI Taxonomy" id="2044521"/>
    <lineage>
        <taxon>Archaea</taxon>
        <taxon>Methanobacteriati</taxon>
        <taxon>Methanobacteriota</taxon>
        <taxon>Stenosarchaea group</taxon>
        <taxon>Halobacteria</taxon>
        <taxon>Halobacteriales</taxon>
        <taxon>Natrialbaceae</taxon>
        <taxon>Natrarchaeobaculum</taxon>
    </lineage>
</organism>
<protein>
    <submittedName>
        <fullName evidence="2">Uncharacterized protein</fullName>
    </submittedName>
</protein>
<evidence type="ECO:0000313" key="3">
    <source>
        <dbReference type="Proteomes" id="UP000258707"/>
    </source>
</evidence>